<feature type="transmembrane region" description="Helical" evidence="1">
    <location>
        <begin position="168"/>
        <end position="187"/>
    </location>
</feature>
<evidence type="ECO:0000256" key="1">
    <source>
        <dbReference type="SAM" id="Phobius"/>
    </source>
</evidence>
<gene>
    <name evidence="2" type="ORF">ABB27_14150</name>
</gene>
<comment type="caution">
    <text evidence="2">The sequence shown here is derived from an EMBL/GenBank/DDBJ whole genome shotgun (WGS) entry which is preliminary data.</text>
</comment>
<accession>A0A0R0CKQ8</accession>
<keyword evidence="1" id="KW-1133">Transmembrane helix</keyword>
<name>A0A0R0CKQ8_9GAMM</name>
<dbReference type="AlphaFoldDB" id="A0A0R0CKQ8"/>
<organism evidence="2 3">
    <name type="scientific">Stenotrophomonas terrae</name>
    <dbReference type="NCBI Taxonomy" id="405446"/>
    <lineage>
        <taxon>Bacteria</taxon>
        <taxon>Pseudomonadati</taxon>
        <taxon>Pseudomonadota</taxon>
        <taxon>Gammaproteobacteria</taxon>
        <taxon>Lysobacterales</taxon>
        <taxon>Lysobacteraceae</taxon>
        <taxon>Stenotrophomonas</taxon>
    </lineage>
</organism>
<evidence type="ECO:0000313" key="2">
    <source>
        <dbReference type="EMBL" id="KRG66161.1"/>
    </source>
</evidence>
<reference evidence="2 3" key="1">
    <citation type="submission" date="2015-05" db="EMBL/GenBank/DDBJ databases">
        <title>Genome sequencing and analysis of members of genus Stenotrophomonas.</title>
        <authorList>
            <person name="Patil P.P."/>
            <person name="Midha S."/>
            <person name="Patil P.B."/>
        </authorList>
    </citation>
    <scope>NUCLEOTIDE SEQUENCE [LARGE SCALE GENOMIC DNA]</scope>
    <source>
        <strain evidence="2 3">DSM 18941</strain>
    </source>
</reference>
<evidence type="ECO:0008006" key="4">
    <source>
        <dbReference type="Google" id="ProtNLM"/>
    </source>
</evidence>
<dbReference type="PATRIC" id="fig|405446.3.peg.2445"/>
<evidence type="ECO:0000313" key="3">
    <source>
        <dbReference type="Proteomes" id="UP000051863"/>
    </source>
</evidence>
<keyword evidence="1" id="KW-0472">Membrane</keyword>
<keyword evidence="3" id="KW-1185">Reference proteome</keyword>
<dbReference type="EMBL" id="LDJJ01000049">
    <property type="protein sequence ID" value="KRG66161.1"/>
    <property type="molecule type" value="Genomic_DNA"/>
</dbReference>
<proteinExistence type="predicted"/>
<dbReference type="Proteomes" id="UP000051863">
    <property type="component" value="Unassembled WGS sequence"/>
</dbReference>
<sequence length="196" mass="21504">MLAWFGAGWLWGSYWTAAPGQGAIADDGDFDVPVNIHLQERWALNLDFHPGRLGNAEFANHTAPWKDGTADTGPITLQWRLLANDGQQVASGTALFHRVDSWSTATVSCKQPLPPLSPGRYRLAGQLSAPPPAAAGMDMAVAIRALNGKAWSSWQLDLAWWMGLLNRVFVLPLSIVLLLALVGHALWQRRQRGRPH</sequence>
<keyword evidence="1" id="KW-0812">Transmembrane</keyword>
<protein>
    <recommendedName>
        <fullName evidence="4">Transmembrane protein</fullName>
    </recommendedName>
</protein>